<sequence length="297" mass="33949">MLDGVVLVSPEQYTISYAINPLTNKTSQIDTKRARVQFEHLRDRFLMHKVPVYEITASALNSENRFPDMVFVSNSALILRGWPVHSVIVSRYAKKERRGEEVLVERFLESQGIKNIHTLPEKEGLYFEGQGDCRWSHDGKHLWMAYGAGRSTLSGIRAVEEIILKEAAALGWMPPTIHRIHIVDLKTYHMDLCFLPLPNGRCLYHNTSFDRASLQEIEKVFGKEKCVHVPLRFLYGCNSVVVNEKLLIAPKLAHPEYRSWMRKHTGMHVEHVNVNEFELAGGSVSCLVLPLWTSLTS</sequence>
<dbReference type="GO" id="GO:0006525">
    <property type="term" value="P:arginine metabolic process"/>
    <property type="evidence" value="ECO:0007669"/>
    <property type="project" value="TreeGrafter"/>
</dbReference>
<evidence type="ECO:0000256" key="1">
    <source>
        <dbReference type="ARBA" id="ARBA00008532"/>
    </source>
</evidence>
<proteinExistence type="inferred from homology"/>
<comment type="similarity">
    <text evidence="1">Belongs to the DDAH family.</text>
</comment>
<dbReference type="SUPFAM" id="SSF55909">
    <property type="entry name" value="Pentein"/>
    <property type="match status" value="1"/>
</dbReference>
<dbReference type="PANTHER" id="PTHR12737">
    <property type="entry name" value="DIMETHYLARGININE DIMETHYLAMINOHYDROLASE"/>
    <property type="match status" value="1"/>
</dbReference>
<evidence type="ECO:0000256" key="2">
    <source>
        <dbReference type="ARBA" id="ARBA00022801"/>
    </source>
</evidence>
<dbReference type="GO" id="GO:0016597">
    <property type="term" value="F:amino acid binding"/>
    <property type="evidence" value="ECO:0007669"/>
    <property type="project" value="TreeGrafter"/>
</dbReference>
<dbReference type="PANTHER" id="PTHR12737:SF9">
    <property type="entry name" value="DIMETHYLARGININASE"/>
    <property type="match status" value="1"/>
</dbReference>
<name>A0A6C0K928_9ZZZZ</name>
<organism evidence="3">
    <name type="scientific">viral metagenome</name>
    <dbReference type="NCBI Taxonomy" id="1070528"/>
    <lineage>
        <taxon>unclassified sequences</taxon>
        <taxon>metagenomes</taxon>
        <taxon>organismal metagenomes</taxon>
    </lineage>
</organism>
<evidence type="ECO:0000313" key="3">
    <source>
        <dbReference type="EMBL" id="QHU13913.1"/>
    </source>
</evidence>
<reference evidence="3" key="1">
    <citation type="journal article" date="2020" name="Nature">
        <title>Giant virus diversity and host interactions through global metagenomics.</title>
        <authorList>
            <person name="Schulz F."/>
            <person name="Roux S."/>
            <person name="Paez-Espino D."/>
            <person name="Jungbluth S."/>
            <person name="Walsh D.A."/>
            <person name="Denef V.J."/>
            <person name="McMahon K.D."/>
            <person name="Konstantinidis K.T."/>
            <person name="Eloe-Fadrosh E.A."/>
            <person name="Kyrpides N.C."/>
            <person name="Woyke T."/>
        </authorList>
    </citation>
    <scope>NUCLEOTIDE SEQUENCE</scope>
    <source>
        <strain evidence="3">GVMAG-S-1101182-85</strain>
    </source>
</reference>
<dbReference type="InterPro" id="IPR033199">
    <property type="entry name" value="DDAH-like"/>
</dbReference>
<keyword evidence="2" id="KW-0378">Hydrolase</keyword>
<accession>A0A6C0K928</accession>
<dbReference type="Gene3D" id="3.75.10.10">
    <property type="entry name" value="L-arginine/glycine Amidinotransferase, Chain A"/>
    <property type="match status" value="1"/>
</dbReference>
<evidence type="ECO:0008006" key="4">
    <source>
        <dbReference type="Google" id="ProtNLM"/>
    </source>
</evidence>
<dbReference type="GO" id="GO:0000052">
    <property type="term" value="P:citrulline metabolic process"/>
    <property type="evidence" value="ECO:0007669"/>
    <property type="project" value="TreeGrafter"/>
</dbReference>
<dbReference type="EMBL" id="MN740827">
    <property type="protein sequence ID" value="QHU13913.1"/>
    <property type="molecule type" value="Genomic_DNA"/>
</dbReference>
<dbReference type="GO" id="GO:0016403">
    <property type="term" value="F:dimethylargininase activity"/>
    <property type="evidence" value="ECO:0007669"/>
    <property type="project" value="TreeGrafter"/>
</dbReference>
<dbReference type="AlphaFoldDB" id="A0A6C0K928"/>
<protein>
    <recommendedName>
        <fullName evidence="4">Amidinotransferase</fullName>
    </recommendedName>
</protein>
<dbReference type="GO" id="GO:0045429">
    <property type="term" value="P:positive regulation of nitric oxide biosynthetic process"/>
    <property type="evidence" value="ECO:0007669"/>
    <property type="project" value="TreeGrafter"/>
</dbReference>